<dbReference type="PANTHER" id="PTHR42973:SF13">
    <property type="entry name" value="FAD-BINDING PCMH-TYPE DOMAIN-CONTAINING PROTEIN"/>
    <property type="match status" value="1"/>
</dbReference>
<dbReference type="Proteomes" id="UP000054549">
    <property type="component" value="Unassembled WGS sequence"/>
</dbReference>
<dbReference type="InterPro" id="IPR016167">
    <property type="entry name" value="FAD-bd_PCMH_sub1"/>
</dbReference>
<feature type="chain" id="PRO_5002158179" description="FAD-binding PCMH-type domain-containing protein" evidence="5">
    <location>
        <begin position="22"/>
        <end position="496"/>
    </location>
</feature>
<evidence type="ECO:0000259" key="6">
    <source>
        <dbReference type="PROSITE" id="PS51387"/>
    </source>
</evidence>
<dbReference type="PROSITE" id="PS51387">
    <property type="entry name" value="FAD_PCMH"/>
    <property type="match status" value="1"/>
</dbReference>
<keyword evidence="5" id="KW-0732">Signal</keyword>
<keyword evidence="8" id="KW-1185">Reference proteome</keyword>
<dbReference type="GO" id="GO:0071949">
    <property type="term" value="F:FAD binding"/>
    <property type="evidence" value="ECO:0007669"/>
    <property type="project" value="InterPro"/>
</dbReference>
<protein>
    <recommendedName>
        <fullName evidence="6">FAD-binding PCMH-type domain-containing protein</fullName>
    </recommendedName>
</protein>
<keyword evidence="3" id="KW-0274">FAD</keyword>
<evidence type="ECO:0000256" key="2">
    <source>
        <dbReference type="ARBA" id="ARBA00022630"/>
    </source>
</evidence>
<dbReference type="InterPro" id="IPR050416">
    <property type="entry name" value="FAD-linked_Oxidoreductase"/>
</dbReference>
<proteinExistence type="inferred from homology"/>
<feature type="signal peptide" evidence="5">
    <location>
        <begin position="1"/>
        <end position="21"/>
    </location>
</feature>
<reference evidence="7 8" key="1">
    <citation type="submission" date="2014-04" db="EMBL/GenBank/DDBJ databases">
        <title>Evolutionary Origins and Diversification of the Mycorrhizal Mutualists.</title>
        <authorList>
            <consortium name="DOE Joint Genome Institute"/>
            <consortium name="Mycorrhizal Genomics Consortium"/>
            <person name="Kohler A."/>
            <person name="Kuo A."/>
            <person name="Nagy L.G."/>
            <person name="Floudas D."/>
            <person name="Copeland A."/>
            <person name="Barry K.W."/>
            <person name="Cichocki N."/>
            <person name="Veneault-Fourrey C."/>
            <person name="LaButti K."/>
            <person name="Lindquist E.A."/>
            <person name="Lipzen A."/>
            <person name="Lundell T."/>
            <person name="Morin E."/>
            <person name="Murat C."/>
            <person name="Riley R."/>
            <person name="Ohm R."/>
            <person name="Sun H."/>
            <person name="Tunlid A."/>
            <person name="Henrissat B."/>
            <person name="Grigoriev I.V."/>
            <person name="Hibbett D.S."/>
            <person name="Martin F."/>
        </authorList>
    </citation>
    <scope>NUCLEOTIDE SEQUENCE [LARGE SCALE GENOMIC DNA]</scope>
    <source>
        <strain evidence="7 8">Koide BX008</strain>
    </source>
</reference>
<evidence type="ECO:0000313" key="8">
    <source>
        <dbReference type="Proteomes" id="UP000054549"/>
    </source>
</evidence>
<dbReference type="InterPro" id="IPR036318">
    <property type="entry name" value="FAD-bd_PCMH-like_sf"/>
</dbReference>
<dbReference type="HOGENOM" id="CLU_018354_1_0_1"/>
<dbReference type="Pfam" id="PF01565">
    <property type="entry name" value="FAD_binding_4"/>
    <property type="match status" value="1"/>
</dbReference>
<dbReference type="Gene3D" id="3.30.43.10">
    <property type="entry name" value="Uridine Diphospho-n-acetylenolpyruvylglucosamine Reductase, domain 2"/>
    <property type="match status" value="1"/>
</dbReference>
<evidence type="ECO:0000256" key="4">
    <source>
        <dbReference type="ARBA" id="ARBA00023002"/>
    </source>
</evidence>
<dbReference type="AlphaFoldDB" id="A0A0C2WM63"/>
<dbReference type="InterPro" id="IPR006094">
    <property type="entry name" value="Oxid_FAD_bind_N"/>
</dbReference>
<dbReference type="SUPFAM" id="SSF56176">
    <property type="entry name" value="FAD-binding/transporter-associated domain-like"/>
    <property type="match status" value="1"/>
</dbReference>
<dbReference type="Gene3D" id="3.30.465.10">
    <property type="match status" value="1"/>
</dbReference>
<dbReference type="EMBL" id="KN818357">
    <property type="protein sequence ID" value="KIL57811.1"/>
    <property type="molecule type" value="Genomic_DNA"/>
</dbReference>
<feature type="domain" description="FAD-binding PCMH-type" evidence="6">
    <location>
        <begin position="70"/>
        <end position="238"/>
    </location>
</feature>
<evidence type="ECO:0000313" key="7">
    <source>
        <dbReference type="EMBL" id="KIL57811.1"/>
    </source>
</evidence>
<sequence length="496" mass="52986">MSLRLCLLLICLSFTFVAGSAIPEVSAKVDYAAVCKAILGKISKSSQVVSAGGKSNSQYLKDITAWSTTNVQQAACVVEPATSQDVSATLKILGAKKAKFAIKSGGHSPNPGFSSTVGVLISLNRFSTVKYDSKTNTAIIGAGLIWDDVYSALAPHKVSVLGARASGIGAGGFLLGYSFKTNQYGLAIDTIIKYSLVQPTGEIVTVTEKSRPDLFFGLKGGLNNFGIVTEFTMKAFPQTAVWGGILIYDQKALPAVRTAATAFLKNNKDPKASIITTVAFTQGQLLVVQVLFYDAPNPPRGFFDSFLKIQASKKDLSSRSLVSLIKSIPIGTTTGIRNSFSTVPIVEYTPAVIDVIINQTMIQGMALAKKSAVVVSHSIESFTPGFLSHGLTGTAYPPDRVHAFSPFFINYAWVSQAFDNDFNTAMTEAQVAIRQVATSESIGKQAAQFASLYPNYAPSNTPLEQMYGKNLPMLKAIKKKVDPENVMGLAGGFRFT</sequence>
<evidence type="ECO:0000256" key="5">
    <source>
        <dbReference type="SAM" id="SignalP"/>
    </source>
</evidence>
<accession>A0A0C2WM63</accession>
<dbReference type="OrthoDB" id="2151789at2759"/>
<dbReference type="GO" id="GO:0016491">
    <property type="term" value="F:oxidoreductase activity"/>
    <property type="evidence" value="ECO:0007669"/>
    <property type="project" value="UniProtKB-KW"/>
</dbReference>
<evidence type="ECO:0000256" key="3">
    <source>
        <dbReference type="ARBA" id="ARBA00022827"/>
    </source>
</evidence>
<dbReference type="InterPro" id="IPR016169">
    <property type="entry name" value="FAD-bd_PCMH_sub2"/>
</dbReference>
<gene>
    <name evidence="7" type="ORF">M378DRAFT_361258</name>
</gene>
<evidence type="ECO:0000256" key="1">
    <source>
        <dbReference type="ARBA" id="ARBA00005466"/>
    </source>
</evidence>
<dbReference type="PANTHER" id="PTHR42973">
    <property type="entry name" value="BINDING OXIDOREDUCTASE, PUTATIVE (AFU_ORTHOLOGUE AFUA_1G17690)-RELATED"/>
    <property type="match status" value="1"/>
</dbReference>
<keyword evidence="4" id="KW-0560">Oxidoreductase</keyword>
<dbReference type="InParanoid" id="A0A0C2WM63"/>
<dbReference type="Gene3D" id="3.40.462.20">
    <property type="match status" value="1"/>
</dbReference>
<dbReference type="Pfam" id="PF08031">
    <property type="entry name" value="BBE"/>
    <property type="match status" value="1"/>
</dbReference>
<comment type="similarity">
    <text evidence="1">Belongs to the oxygen-dependent FAD-linked oxidoreductase family.</text>
</comment>
<dbReference type="STRING" id="946122.A0A0C2WM63"/>
<dbReference type="InterPro" id="IPR016166">
    <property type="entry name" value="FAD-bd_PCMH"/>
</dbReference>
<keyword evidence="2" id="KW-0285">Flavoprotein</keyword>
<dbReference type="InterPro" id="IPR012951">
    <property type="entry name" value="BBE"/>
</dbReference>
<name>A0A0C2WM63_AMAMK</name>
<organism evidence="7 8">
    <name type="scientific">Amanita muscaria (strain Koide BX008)</name>
    <dbReference type="NCBI Taxonomy" id="946122"/>
    <lineage>
        <taxon>Eukaryota</taxon>
        <taxon>Fungi</taxon>
        <taxon>Dikarya</taxon>
        <taxon>Basidiomycota</taxon>
        <taxon>Agaricomycotina</taxon>
        <taxon>Agaricomycetes</taxon>
        <taxon>Agaricomycetidae</taxon>
        <taxon>Agaricales</taxon>
        <taxon>Pluteineae</taxon>
        <taxon>Amanitaceae</taxon>
        <taxon>Amanita</taxon>
    </lineage>
</organism>